<evidence type="ECO:0000256" key="5">
    <source>
        <dbReference type="SAM" id="MobiDB-lite"/>
    </source>
</evidence>
<evidence type="ECO:0000313" key="8">
    <source>
        <dbReference type="Proteomes" id="UP001189429"/>
    </source>
</evidence>
<dbReference type="PANTHER" id="PTHR45931:SF3">
    <property type="entry name" value="RING ZINC FINGER-CONTAINING PROTEIN"/>
    <property type="match status" value="1"/>
</dbReference>
<accession>A0ABN9TVJ9</accession>
<comment type="caution">
    <text evidence="7">The sequence shown here is derived from an EMBL/GenBank/DDBJ whole genome shotgun (WGS) entry which is preliminary data.</text>
</comment>
<dbReference type="PANTHER" id="PTHR45931">
    <property type="entry name" value="SI:CH211-59O9.10"/>
    <property type="match status" value="1"/>
</dbReference>
<keyword evidence="1" id="KW-0479">Metal-binding</keyword>
<reference evidence="7" key="1">
    <citation type="submission" date="2023-10" db="EMBL/GenBank/DDBJ databases">
        <authorList>
            <person name="Chen Y."/>
            <person name="Shah S."/>
            <person name="Dougan E. K."/>
            <person name="Thang M."/>
            <person name="Chan C."/>
        </authorList>
    </citation>
    <scope>NUCLEOTIDE SEQUENCE [LARGE SCALE GENOMIC DNA]</scope>
</reference>
<evidence type="ECO:0000256" key="4">
    <source>
        <dbReference type="PROSITE-ProRule" id="PRU00175"/>
    </source>
</evidence>
<keyword evidence="8" id="KW-1185">Reference proteome</keyword>
<sequence>MPMSGAEFLSLSSDSRSASSSAEGRHLTDTSPQFHEQLVVPRLVGPPQAAPAEPGAIRSQRTASERQESPSQDSDVFSEELIDPISRWDLELDDDELDDDSELDELDGDELDDEDDRDEDDDDFDDDYGLDPAEEHVISSLPVRALTAMDAAWARKVGDSWSCSICMESFQVGTPVRTLPCFHCFCAACIDEWLRRQGACPICKQRVSDHVDAALHSDRADAESLESDSEESLGRFQRRVGTMV</sequence>
<dbReference type="SUPFAM" id="SSF57850">
    <property type="entry name" value="RING/U-box"/>
    <property type="match status" value="1"/>
</dbReference>
<dbReference type="InterPro" id="IPR051834">
    <property type="entry name" value="RING_finger_E3_ligase"/>
</dbReference>
<evidence type="ECO:0000313" key="7">
    <source>
        <dbReference type="EMBL" id="CAK0850292.1"/>
    </source>
</evidence>
<dbReference type="InterPro" id="IPR017907">
    <property type="entry name" value="Znf_RING_CS"/>
</dbReference>
<evidence type="ECO:0000259" key="6">
    <source>
        <dbReference type="PROSITE" id="PS50089"/>
    </source>
</evidence>
<dbReference type="InterPro" id="IPR013083">
    <property type="entry name" value="Znf_RING/FYVE/PHD"/>
</dbReference>
<dbReference type="InterPro" id="IPR001841">
    <property type="entry name" value="Znf_RING"/>
</dbReference>
<dbReference type="Gene3D" id="3.30.40.10">
    <property type="entry name" value="Zinc/RING finger domain, C3HC4 (zinc finger)"/>
    <property type="match status" value="1"/>
</dbReference>
<feature type="compositionally biased region" description="Low complexity" evidence="5">
    <location>
        <begin position="9"/>
        <end position="22"/>
    </location>
</feature>
<dbReference type="EMBL" id="CAUYUJ010015136">
    <property type="protein sequence ID" value="CAK0850292.1"/>
    <property type="molecule type" value="Genomic_DNA"/>
</dbReference>
<evidence type="ECO:0000256" key="1">
    <source>
        <dbReference type="ARBA" id="ARBA00022723"/>
    </source>
</evidence>
<feature type="non-terminal residue" evidence="7">
    <location>
        <position position="244"/>
    </location>
</feature>
<keyword evidence="3" id="KW-0862">Zinc</keyword>
<feature type="region of interest" description="Disordered" evidence="5">
    <location>
        <begin position="1"/>
        <end position="131"/>
    </location>
</feature>
<organism evidence="7 8">
    <name type="scientific">Prorocentrum cordatum</name>
    <dbReference type="NCBI Taxonomy" id="2364126"/>
    <lineage>
        <taxon>Eukaryota</taxon>
        <taxon>Sar</taxon>
        <taxon>Alveolata</taxon>
        <taxon>Dinophyceae</taxon>
        <taxon>Prorocentrales</taxon>
        <taxon>Prorocentraceae</taxon>
        <taxon>Prorocentrum</taxon>
    </lineage>
</organism>
<feature type="compositionally biased region" description="Low complexity" evidence="5">
    <location>
        <begin position="45"/>
        <end position="56"/>
    </location>
</feature>
<dbReference type="SMART" id="SM00184">
    <property type="entry name" value="RING"/>
    <property type="match status" value="1"/>
</dbReference>
<feature type="domain" description="RING-type" evidence="6">
    <location>
        <begin position="163"/>
        <end position="204"/>
    </location>
</feature>
<dbReference type="PROSITE" id="PS50089">
    <property type="entry name" value="ZF_RING_2"/>
    <property type="match status" value="1"/>
</dbReference>
<dbReference type="PROSITE" id="PS00518">
    <property type="entry name" value="ZF_RING_1"/>
    <property type="match status" value="1"/>
</dbReference>
<evidence type="ECO:0000256" key="2">
    <source>
        <dbReference type="ARBA" id="ARBA00022771"/>
    </source>
</evidence>
<dbReference type="Proteomes" id="UP001189429">
    <property type="component" value="Unassembled WGS sequence"/>
</dbReference>
<protein>
    <recommendedName>
        <fullName evidence="6">RING-type domain-containing protein</fullName>
    </recommendedName>
</protein>
<dbReference type="Pfam" id="PF13639">
    <property type="entry name" value="zf-RING_2"/>
    <property type="match status" value="1"/>
</dbReference>
<keyword evidence="2 4" id="KW-0863">Zinc-finger</keyword>
<feature type="compositionally biased region" description="Acidic residues" evidence="5">
    <location>
        <begin position="91"/>
        <end position="129"/>
    </location>
</feature>
<proteinExistence type="predicted"/>
<gene>
    <name evidence="7" type="ORF">PCOR1329_LOCUS42725</name>
</gene>
<name>A0ABN9TVJ9_9DINO</name>
<evidence type="ECO:0000256" key="3">
    <source>
        <dbReference type="ARBA" id="ARBA00022833"/>
    </source>
</evidence>